<reference evidence="2 3" key="1">
    <citation type="submission" date="2023-04" db="EMBL/GenBank/DDBJ databases">
        <title>Jannaschia ovalis sp. nov., a marine bacterium isolated from sea tidal flat.</title>
        <authorList>
            <person name="Kwon D.Y."/>
            <person name="Kim J.-J."/>
        </authorList>
    </citation>
    <scope>NUCLEOTIDE SEQUENCE [LARGE SCALE GENOMIC DNA]</scope>
    <source>
        <strain evidence="2 3">GRR-S6-38</strain>
    </source>
</reference>
<accession>A0ABY8LGD7</accession>
<evidence type="ECO:0000313" key="3">
    <source>
        <dbReference type="Proteomes" id="UP001243420"/>
    </source>
</evidence>
<dbReference type="EMBL" id="CP122537">
    <property type="protein sequence ID" value="WGH79712.1"/>
    <property type="molecule type" value="Genomic_DNA"/>
</dbReference>
<gene>
    <name evidence="2" type="ORF">P8627_05470</name>
</gene>
<dbReference type="RefSeq" id="WP_279966645.1">
    <property type="nucleotide sequence ID" value="NZ_CP122537.1"/>
</dbReference>
<protein>
    <recommendedName>
        <fullName evidence="4">TIGR04222 domain-containing protein</fullName>
    </recommendedName>
</protein>
<proteinExistence type="predicted"/>
<feature type="transmembrane region" description="Helical" evidence="1">
    <location>
        <begin position="139"/>
        <end position="159"/>
    </location>
</feature>
<evidence type="ECO:0000256" key="1">
    <source>
        <dbReference type="SAM" id="Phobius"/>
    </source>
</evidence>
<keyword evidence="1" id="KW-1133">Transmembrane helix</keyword>
<evidence type="ECO:0008006" key="4">
    <source>
        <dbReference type="Google" id="ProtNLM"/>
    </source>
</evidence>
<keyword evidence="1" id="KW-0472">Membrane</keyword>
<name>A0ABY8LGD7_9RHOB</name>
<keyword evidence="3" id="KW-1185">Reference proteome</keyword>
<organism evidence="2 3">
    <name type="scientific">Jannaschia ovalis</name>
    <dbReference type="NCBI Taxonomy" id="3038773"/>
    <lineage>
        <taxon>Bacteria</taxon>
        <taxon>Pseudomonadati</taxon>
        <taxon>Pseudomonadota</taxon>
        <taxon>Alphaproteobacteria</taxon>
        <taxon>Rhodobacterales</taxon>
        <taxon>Roseobacteraceae</taxon>
        <taxon>Jannaschia</taxon>
    </lineage>
</organism>
<dbReference type="Proteomes" id="UP001243420">
    <property type="component" value="Chromosome"/>
</dbReference>
<feature type="transmembrane region" description="Helical" evidence="1">
    <location>
        <begin position="165"/>
        <end position="185"/>
    </location>
</feature>
<evidence type="ECO:0000313" key="2">
    <source>
        <dbReference type="EMBL" id="WGH79712.1"/>
    </source>
</evidence>
<keyword evidence="1" id="KW-0812">Transmembrane</keyword>
<sequence>MPLTDPALWARIEAYPLPDDSAGRSFKDQLRAEHGISGLTAERAIMDYRRFLYLCALDQGRCVPTQAVDAVWHLHLSHTRDYWQGLVPLALKGRAIHHEPGAPDGHRADFAATRARYEAEFGAPPPKGMWKRRSLIGEIVPLVFVALFVSAWMSIVLLGDAPRELIVVSFAIGVMALAAVSRPILDRAGFEVGYEFDIWADSEGGDCGDCGGGCGD</sequence>